<protein>
    <recommendedName>
        <fullName evidence="4">Outer membrane protein beta-barrel domain-containing protein</fullName>
    </recommendedName>
</protein>
<sequence length="234" mass="26067">MKLCQTHLILCLFVLATVPAYCQRATFGLDFGQTSDKFGGLSSVSDAVGNVEGEVVILRGGGKGNWPSLVAGGEVRFPTNTQFHADEYAVYGGPMFRFGSHFSAGFHAQVRKILVPPSNLNGVVFNRLDFKLLELPFVAEYRFSTAPRHAFLRAEISPEFTPHYKAPVANYPLPNPNFDHGYDIRGIAGYVFGKWYVKATYETRYFKFEPTLGNPNQIYNWRTNAVMGGVGFVF</sequence>
<proteinExistence type="predicted"/>
<evidence type="ECO:0000256" key="1">
    <source>
        <dbReference type="SAM" id="SignalP"/>
    </source>
</evidence>
<evidence type="ECO:0000313" key="2">
    <source>
        <dbReference type="EMBL" id="SPF49879.1"/>
    </source>
</evidence>
<accession>A0A2U3LDP5</accession>
<keyword evidence="1" id="KW-0732">Signal</keyword>
<name>A0A2U3LDP5_9BACT</name>
<evidence type="ECO:0008006" key="4">
    <source>
        <dbReference type="Google" id="ProtNLM"/>
    </source>
</evidence>
<feature type="signal peptide" evidence="1">
    <location>
        <begin position="1"/>
        <end position="22"/>
    </location>
</feature>
<reference evidence="3" key="1">
    <citation type="submission" date="2018-02" db="EMBL/GenBank/DDBJ databases">
        <authorList>
            <person name="Hausmann B."/>
        </authorList>
    </citation>
    <scope>NUCLEOTIDE SEQUENCE [LARGE SCALE GENOMIC DNA]</scope>
    <source>
        <strain evidence="3">Peat soil MAG SbA1</strain>
    </source>
</reference>
<dbReference type="EMBL" id="OMOD01000194">
    <property type="protein sequence ID" value="SPF49879.1"/>
    <property type="molecule type" value="Genomic_DNA"/>
</dbReference>
<evidence type="ECO:0000313" key="3">
    <source>
        <dbReference type="Proteomes" id="UP000238701"/>
    </source>
</evidence>
<feature type="chain" id="PRO_5015718455" description="Outer membrane protein beta-barrel domain-containing protein" evidence="1">
    <location>
        <begin position="23"/>
        <end position="234"/>
    </location>
</feature>
<dbReference type="Proteomes" id="UP000238701">
    <property type="component" value="Unassembled WGS sequence"/>
</dbReference>
<gene>
    <name evidence="2" type="ORF">SBA1_950027</name>
</gene>
<organism evidence="2 3">
    <name type="scientific">Candidatus Sulfotelmatobacter kueseliae</name>
    <dbReference type="NCBI Taxonomy" id="2042962"/>
    <lineage>
        <taxon>Bacteria</taxon>
        <taxon>Pseudomonadati</taxon>
        <taxon>Acidobacteriota</taxon>
        <taxon>Terriglobia</taxon>
        <taxon>Terriglobales</taxon>
        <taxon>Candidatus Korobacteraceae</taxon>
        <taxon>Candidatus Sulfotelmatobacter</taxon>
    </lineage>
</organism>
<dbReference type="AlphaFoldDB" id="A0A2U3LDP5"/>